<dbReference type="PROSITE" id="PS50891">
    <property type="entry name" value="LOB"/>
    <property type="match status" value="1"/>
</dbReference>
<feature type="compositionally biased region" description="Basic and acidic residues" evidence="2">
    <location>
        <begin position="342"/>
        <end position="353"/>
    </location>
</feature>
<dbReference type="PANTHER" id="PTHR31304:SF62">
    <property type="entry name" value="LOB DOMAIN-CONTAINING PROTEIN"/>
    <property type="match status" value="1"/>
</dbReference>
<comment type="similarity">
    <text evidence="1">Belongs to the LOB domain-containing protein family.</text>
</comment>
<feature type="compositionally biased region" description="Polar residues" evidence="2">
    <location>
        <begin position="329"/>
        <end position="341"/>
    </location>
</feature>
<dbReference type="EMBL" id="GCHU01002450">
    <property type="protein sequence ID" value="JAG89257.1"/>
    <property type="molecule type" value="Transcribed_RNA"/>
</dbReference>
<protein>
    <submittedName>
        <fullName evidence="4">TSA: Wollemia nobilis Ref_Wollemi_Transcript_2469_1794 transcribed RNA sequence</fullName>
    </submittedName>
</protein>
<dbReference type="InterPro" id="IPR004883">
    <property type="entry name" value="LOB"/>
</dbReference>
<organism evidence="4">
    <name type="scientific">Wollemia nobilis</name>
    <dbReference type="NCBI Taxonomy" id="56998"/>
    <lineage>
        <taxon>Eukaryota</taxon>
        <taxon>Viridiplantae</taxon>
        <taxon>Streptophyta</taxon>
        <taxon>Embryophyta</taxon>
        <taxon>Tracheophyta</taxon>
        <taxon>Spermatophyta</taxon>
        <taxon>Pinopsida</taxon>
        <taxon>Pinidae</taxon>
        <taxon>Conifers II</taxon>
        <taxon>Araucariales</taxon>
        <taxon>Araucariaceae</taxon>
        <taxon>Wollemia</taxon>
    </lineage>
</organism>
<proteinExistence type="inferred from homology"/>
<evidence type="ECO:0000256" key="1">
    <source>
        <dbReference type="ARBA" id="ARBA00005474"/>
    </source>
</evidence>
<feature type="region of interest" description="Disordered" evidence="2">
    <location>
        <begin position="329"/>
        <end position="353"/>
    </location>
</feature>
<evidence type="ECO:0000256" key="2">
    <source>
        <dbReference type="SAM" id="MobiDB-lite"/>
    </source>
</evidence>
<accession>A0A0C9S8Y6</accession>
<reference evidence="4" key="1">
    <citation type="submission" date="2015-02" db="EMBL/GenBank/DDBJ databases">
        <title>A transcriptome of Wollemia nobilis - a relic of Gondwana.</title>
        <authorList>
            <person name="Chia J.Y."/>
            <person name="Leong Y.S."/>
            <person name="Abdul Karim S."/>
            <person name="Wan Azmi N."/>
            <person name="Hercus R."/>
            <person name="Croft L."/>
        </authorList>
    </citation>
    <scope>NUCLEOTIDE SEQUENCE</scope>
    <source>
        <strain evidence="4">MaeBrown</strain>
        <tissue evidence="4">Leaf</tissue>
    </source>
</reference>
<dbReference type="AlphaFoldDB" id="A0A0C9S8Y6"/>
<feature type="region of interest" description="Disordered" evidence="2">
    <location>
        <begin position="1"/>
        <end position="24"/>
    </location>
</feature>
<evidence type="ECO:0000313" key="4">
    <source>
        <dbReference type="EMBL" id="JAG89257.1"/>
    </source>
</evidence>
<dbReference type="Pfam" id="PF03195">
    <property type="entry name" value="LOB"/>
    <property type="match status" value="1"/>
</dbReference>
<dbReference type="PANTHER" id="PTHR31304">
    <property type="entry name" value="LOB DOMAIN-CONTAINING PROTEIN 38"/>
    <property type="match status" value="1"/>
</dbReference>
<name>A0A0C9S8Y6_9CONI</name>
<evidence type="ECO:0000259" key="3">
    <source>
        <dbReference type="PROSITE" id="PS50891"/>
    </source>
</evidence>
<feature type="compositionally biased region" description="Low complexity" evidence="2">
    <location>
        <begin position="10"/>
        <end position="24"/>
    </location>
</feature>
<feature type="domain" description="LOB" evidence="3">
    <location>
        <begin position="29"/>
        <end position="135"/>
    </location>
</feature>
<sequence length="353" mass="38944">MTATPGTSVGQNLGQRKQQQQGAESRQRMSCNGCRVLRKGCSDTCILRPCLQWIESPEAQGHATVFVAKFFGRAGLMSFIGAVPDNQRPALFQSLLYEACGRTVNPVNGAVGLLWSGNWQICQAAVDTVLKGGTLRPPQSSSSGMATCSTRPSLMNNNNSFSAPFRNNNNNRHLIEMSKFKAGDEVYTVKSGSSEFARLNYCIPQPPQQHQLMTTFKVKAEPPETQDLSLRGTTFDPLQHDQARIHPPPSDMAPRRVRQRVEGNETSSTYSNYDFHSPDIKFLREFQPDVVEVKANLDLTLNFDHSSSSHFNKRVSSPSIVSVNSEGSVTSLESGSLQKTSSARDRKVLDLFP</sequence>